<evidence type="ECO:0000256" key="1">
    <source>
        <dbReference type="SAM" id="MobiDB-lite"/>
    </source>
</evidence>
<sequence length="108" mass="12155">MRLLLQRCSCTAAAATVLQQLANSGCRGCRQPTARPLPANRQTNGWAVQHSQNSCVIELPNRPNEEEEEREHVFAPDMRHQLRSAEEKGGEEVGSREEREGRRFGQLS</sequence>
<gene>
    <name evidence="2" type="ORF">OsI_35507</name>
</gene>
<dbReference type="EMBL" id="CM000136">
    <property type="protein sequence ID" value="EEC67873.1"/>
    <property type="molecule type" value="Genomic_DNA"/>
</dbReference>
<dbReference type="HOGENOM" id="CLU_2201347_0_0_1"/>
<dbReference type="Proteomes" id="UP000007015">
    <property type="component" value="Chromosome 11"/>
</dbReference>
<feature type="region of interest" description="Disordered" evidence="1">
    <location>
        <begin position="61"/>
        <end position="108"/>
    </location>
</feature>
<keyword evidence="3" id="KW-1185">Reference proteome</keyword>
<organism evidence="2 3">
    <name type="scientific">Oryza sativa subsp. indica</name>
    <name type="common">Rice</name>
    <dbReference type="NCBI Taxonomy" id="39946"/>
    <lineage>
        <taxon>Eukaryota</taxon>
        <taxon>Viridiplantae</taxon>
        <taxon>Streptophyta</taxon>
        <taxon>Embryophyta</taxon>
        <taxon>Tracheophyta</taxon>
        <taxon>Spermatophyta</taxon>
        <taxon>Magnoliopsida</taxon>
        <taxon>Liliopsida</taxon>
        <taxon>Poales</taxon>
        <taxon>Poaceae</taxon>
        <taxon>BOP clade</taxon>
        <taxon>Oryzoideae</taxon>
        <taxon>Oryzeae</taxon>
        <taxon>Oryzinae</taxon>
        <taxon>Oryza</taxon>
        <taxon>Oryza sativa</taxon>
    </lineage>
</organism>
<proteinExistence type="predicted"/>
<accession>B8BJN7</accession>
<feature type="compositionally biased region" description="Basic and acidic residues" evidence="1">
    <location>
        <begin position="70"/>
        <end position="108"/>
    </location>
</feature>
<protein>
    <submittedName>
        <fullName evidence="2">Uncharacterized protein</fullName>
    </submittedName>
</protein>
<reference evidence="2 3" key="1">
    <citation type="journal article" date="2005" name="PLoS Biol.">
        <title>The genomes of Oryza sativa: a history of duplications.</title>
        <authorList>
            <person name="Yu J."/>
            <person name="Wang J."/>
            <person name="Lin W."/>
            <person name="Li S."/>
            <person name="Li H."/>
            <person name="Zhou J."/>
            <person name="Ni P."/>
            <person name="Dong W."/>
            <person name="Hu S."/>
            <person name="Zeng C."/>
            <person name="Zhang J."/>
            <person name="Zhang Y."/>
            <person name="Li R."/>
            <person name="Xu Z."/>
            <person name="Li S."/>
            <person name="Li X."/>
            <person name="Zheng H."/>
            <person name="Cong L."/>
            <person name="Lin L."/>
            <person name="Yin J."/>
            <person name="Geng J."/>
            <person name="Li G."/>
            <person name="Shi J."/>
            <person name="Liu J."/>
            <person name="Lv H."/>
            <person name="Li J."/>
            <person name="Wang J."/>
            <person name="Deng Y."/>
            <person name="Ran L."/>
            <person name="Shi X."/>
            <person name="Wang X."/>
            <person name="Wu Q."/>
            <person name="Li C."/>
            <person name="Ren X."/>
            <person name="Wang J."/>
            <person name="Wang X."/>
            <person name="Li D."/>
            <person name="Liu D."/>
            <person name="Zhang X."/>
            <person name="Ji Z."/>
            <person name="Zhao W."/>
            <person name="Sun Y."/>
            <person name="Zhang Z."/>
            <person name="Bao J."/>
            <person name="Han Y."/>
            <person name="Dong L."/>
            <person name="Ji J."/>
            <person name="Chen P."/>
            <person name="Wu S."/>
            <person name="Liu J."/>
            <person name="Xiao Y."/>
            <person name="Bu D."/>
            <person name="Tan J."/>
            <person name="Yang L."/>
            <person name="Ye C."/>
            <person name="Zhang J."/>
            <person name="Xu J."/>
            <person name="Zhou Y."/>
            <person name="Yu Y."/>
            <person name="Zhang B."/>
            <person name="Zhuang S."/>
            <person name="Wei H."/>
            <person name="Liu B."/>
            <person name="Lei M."/>
            <person name="Yu H."/>
            <person name="Li Y."/>
            <person name="Xu H."/>
            <person name="Wei S."/>
            <person name="He X."/>
            <person name="Fang L."/>
            <person name="Zhang Z."/>
            <person name="Zhang Y."/>
            <person name="Huang X."/>
            <person name="Su Z."/>
            <person name="Tong W."/>
            <person name="Li J."/>
            <person name="Tong Z."/>
            <person name="Li S."/>
            <person name="Ye J."/>
            <person name="Wang L."/>
            <person name="Fang L."/>
            <person name="Lei T."/>
            <person name="Chen C."/>
            <person name="Chen H."/>
            <person name="Xu Z."/>
            <person name="Li H."/>
            <person name="Huang H."/>
            <person name="Zhang F."/>
            <person name="Xu H."/>
            <person name="Li N."/>
            <person name="Zhao C."/>
            <person name="Li S."/>
            <person name="Dong L."/>
            <person name="Huang Y."/>
            <person name="Li L."/>
            <person name="Xi Y."/>
            <person name="Qi Q."/>
            <person name="Li W."/>
            <person name="Zhang B."/>
            <person name="Hu W."/>
            <person name="Zhang Y."/>
            <person name="Tian X."/>
            <person name="Jiao Y."/>
            <person name="Liang X."/>
            <person name="Jin J."/>
            <person name="Gao L."/>
            <person name="Zheng W."/>
            <person name="Hao B."/>
            <person name="Liu S."/>
            <person name="Wang W."/>
            <person name="Yuan L."/>
            <person name="Cao M."/>
            <person name="McDermott J."/>
            <person name="Samudrala R."/>
            <person name="Wang J."/>
            <person name="Wong G.K."/>
            <person name="Yang H."/>
        </authorList>
    </citation>
    <scope>NUCLEOTIDE SEQUENCE [LARGE SCALE GENOMIC DNA]</scope>
    <source>
        <strain evidence="3">cv. 93-11</strain>
    </source>
</reference>
<evidence type="ECO:0000313" key="2">
    <source>
        <dbReference type="EMBL" id="EEC67873.1"/>
    </source>
</evidence>
<dbReference type="Gramene" id="BGIOSGA035001-TA">
    <property type="protein sequence ID" value="BGIOSGA035001-PA"/>
    <property type="gene ID" value="BGIOSGA035001"/>
</dbReference>
<dbReference type="AlphaFoldDB" id="B8BJN7"/>
<evidence type="ECO:0000313" key="3">
    <source>
        <dbReference type="Proteomes" id="UP000007015"/>
    </source>
</evidence>
<name>B8BJN7_ORYSI</name>